<evidence type="ECO:0000259" key="3">
    <source>
        <dbReference type="PROSITE" id="PS50188"/>
    </source>
</evidence>
<dbReference type="Ensembl" id="ENSCSET00000007798.1">
    <property type="protein sequence ID" value="ENSCSEP00000007718.1"/>
    <property type="gene ID" value="ENSCSEG00000004971.1"/>
</dbReference>
<reference evidence="4" key="3">
    <citation type="submission" date="2025-09" db="UniProtKB">
        <authorList>
            <consortium name="Ensembl"/>
        </authorList>
    </citation>
    <scope>IDENTIFICATION</scope>
</reference>
<dbReference type="STRING" id="244447.ENSCSEP00000007718"/>
<evidence type="ECO:0000256" key="1">
    <source>
        <dbReference type="ARBA" id="ARBA00022568"/>
    </source>
</evidence>
<dbReference type="InterPro" id="IPR003032">
    <property type="entry name" value="Ryanodine_rcpt"/>
</dbReference>
<dbReference type="Gene3D" id="2.60.120.920">
    <property type="match status" value="1"/>
</dbReference>
<dbReference type="SUPFAM" id="SSF49899">
    <property type="entry name" value="Concanavalin A-like lectins/glucanases"/>
    <property type="match status" value="1"/>
</dbReference>
<proteinExistence type="predicted"/>
<protein>
    <recommendedName>
        <fullName evidence="3">B30.2/SPRY domain-containing protein</fullName>
    </recommendedName>
</protein>
<dbReference type="InterPro" id="IPR043136">
    <property type="entry name" value="B30.2/SPRY_sf"/>
</dbReference>
<dbReference type="Proteomes" id="UP000265120">
    <property type="component" value="Chromosome 12"/>
</dbReference>
<dbReference type="OMA" id="MLAENDH"/>
<dbReference type="PROSITE" id="PS50188">
    <property type="entry name" value="B302_SPRY"/>
    <property type="match status" value="1"/>
</dbReference>
<organism evidence="4 5">
    <name type="scientific">Cynoglossus semilaevis</name>
    <name type="common">Tongue sole</name>
    <dbReference type="NCBI Taxonomy" id="244447"/>
    <lineage>
        <taxon>Eukaryota</taxon>
        <taxon>Metazoa</taxon>
        <taxon>Chordata</taxon>
        <taxon>Craniata</taxon>
        <taxon>Vertebrata</taxon>
        <taxon>Euteleostomi</taxon>
        <taxon>Actinopterygii</taxon>
        <taxon>Neopterygii</taxon>
        <taxon>Teleostei</taxon>
        <taxon>Neoteleostei</taxon>
        <taxon>Acanthomorphata</taxon>
        <taxon>Carangaria</taxon>
        <taxon>Pleuronectiformes</taxon>
        <taxon>Pleuronectoidei</taxon>
        <taxon>Cynoglossidae</taxon>
        <taxon>Cynoglossinae</taxon>
        <taxon>Cynoglossus</taxon>
    </lineage>
</organism>
<evidence type="ECO:0000313" key="4">
    <source>
        <dbReference type="Ensembl" id="ENSCSEP00000007718.1"/>
    </source>
</evidence>
<keyword evidence="1" id="KW-0109">Calcium transport</keyword>
<keyword evidence="5" id="KW-1185">Reference proteome</keyword>
<keyword evidence="2" id="KW-0107">Calcium channel</keyword>
<dbReference type="PANTHER" id="PTHR46399:SF7">
    <property type="entry name" value="RYANODINE RECEPTOR 2"/>
    <property type="match status" value="1"/>
</dbReference>
<keyword evidence="1" id="KW-0813">Transport</keyword>
<dbReference type="InParanoid" id="A0A3P8UX00"/>
<feature type="domain" description="B30.2/SPRY" evidence="3">
    <location>
        <begin position="41"/>
        <end position="221"/>
    </location>
</feature>
<sequence length="290" mass="33219">SPSHEDVVNMLAENDHNVWARDRVKQGWTYGPQQDIKAKRSPFLVPYSLLEERSRKLGRENVRDAVCTLLVYGYSLEWHQMASVEKCRVFRPDKSYAVIQGKWYFEFEVLTAGSMRVGWARPGCGPDKELGSDDQAFTFDGSEAQWCHQGAEPLGRTWQKGNVVGCLLDMDERTMVVTLNGEVLFNDRGSELVAKDFEAKDGWKFVGVNQVGRLNLGRHADSLQFFTVCGQQEGYRPFAANMARDPALWMSWRQPQFVSIQPDDPNFQVNLNVERATLWGRRQLMMLLNM</sequence>
<dbReference type="GO" id="GO:0033017">
    <property type="term" value="C:sarcoplasmic reticulum membrane"/>
    <property type="evidence" value="ECO:0007669"/>
    <property type="project" value="TreeGrafter"/>
</dbReference>
<dbReference type="InterPro" id="IPR003877">
    <property type="entry name" value="SPRY_dom"/>
</dbReference>
<dbReference type="GO" id="GO:0042383">
    <property type="term" value="C:sarcolemma"/>
    <property type="evidence" value="ECO:0007669"/>
    <property type="project" value="TreeGrafter"/>
</dbReference>
<dbReference type="Pfam" id="PF00622">
    <property type="entry name" value="SPRY"/>
    <property type="match status" value="1"/>
</dbReference>
<dbReference type="InterPro" id="IPR015925">
    <property type="entry name" value="Ryanodine_IP3_receptor"/>
</dbReference>
<dbReference type="PANTHER" id="PTHR46399">
    <property type="entry name" value="B30.2/SPRY DOMAIN-CONTAINING PROTEIN"/>
    <property type="match status" value="1"/>
</dbReference>
<dbReference type="AlphaFoldDB" id="A0A3P8UX00"/>
<dbReference type="InterPro" id="IPR013320">
    <property type="entry name" value="ConA-like_dom_sf"/>
</dbReference>
<dbReference type="SMART" id="SM00449">
    <property type="entry name" value="SPRY"/>
    <property type="match status" value="1"/>
</dbReference>
<dbReference type="GeneTree" id="ENSGT00940000154906"/>
<accession>A0A3P8UX00</accession>
<reference evidence="4" key="2">
    <citation type="submission" date="2025-08" db="UniProtKB">
        <authorList>
            <consortium name="Ensembl"/>
        </authorList>
    </citation>
    <scope>IDENTIFICATION</scope>
</reference>
<keyword evidence="2" id="KW-0407">Ion channel</keyword>
<dbReference type="GO" id="GO:0006941">
    <property type="term" value="P:striated muscle contraction"/>
    <property type="evidence" value="ECO:0007669"/>
    <property type="project" value="TreeGrafter"/>
</dbReference>
<dbReference type="GO" id="GO:0005790">
    <property type="term" value="C:smooth endoplasmic reticulum"/>
    <property type="evidence" value="ECO:0007669"/>
    <property type="project" value="TreeGrafter"/>
</dbReference>
<dbReference type="GO" id="GO:0014808">
    <property type="term" value="P:release of sequestered calcium ion into cytosol by sarcoplasmic reticulum"/>
    <property type="evidence" value="ECO:0007669"/>
    <property type="project" value="TreeGrafter"/>
</dbReference>
<dbReference type="GO" id="GO:0034704">
    <property type="term" value="C:calcium channel complex"/>
    <property type="evidence" value="ECO:0007669"/>
    <property type="project" value="TreeGrafter"/>
</dbReference>
<reference evidence="4 5" key="1">
    <citation type="journal article" date="2014" name="Nat. Genet.">
        <title>Whole-genome sequence of a flatfish provides insights into ZW sex chromosome evolution and adaptation to a benthic lifestyle.</title>
        <authorList>
            <person name="Chen S."/>
            <person name="Zhang G."/>
            <person name="Shao C."/>
            <person name="Huang Q."/>
            <person name="Liu G."/>
            <person name="Zhang P."/>
            <person name="Song W."/>
            <person name="An N."/>
            <person name="Chalopin D."/>
            <person name="Volff J.N."/>
            <person name="Hong Y."/>
            <person name="Li Q."/>
            <person name="Sha Z."/>
            <person name="Zhou H."/>
            <person name="Xie M."/>
            <person name="Yu Q."/>
            <person name="Liu Y."/>
            <person name="Xiang H."/>
            <person name="Wang N."/>
            <person name="Wu K."/>
            <person name="Yang C."/>
            <person name="Zhou Q."/>
            <person name="Liao X."/>
            <person name="Yang L."/>
            <person name="Hu Q."/>
            <person name="Zhang J."/>
            <person name="Meng L."/>
            <person name="Jin L."/>
            <person name="Tian Y."/>
            <person name="Lian J."/>
            <person name="Yang J."/>
            <person name="Miao G."/>
            <person name="Liu S."/>
            <person name="Liang Z."/>
            <person name="Yan F."/>
            <person name="Li Y."/>
            <person name="Sun B."/>
            <person name="Zhang H."/>
            <person name="Zhang J."/>
            <person name="Zhu Y."/>
            <person name="Du M."/>
            <person name="Zhao Y."/>
            <person name="Schartl M."/>
            <person name="Tang Q."/>
            <person name="Wang J."/>
        </authorList>
    </citation>
    <scope>NUCLEOTIDE SEQUENCE</scope>
</reference>
<evidence type="ECO:0000256" key="2">
    <source>
        <dbReference type="ARBA" id="ARBA00022673"/>
    </source>
</evidence>
<dbReference type="GO" id="GO:0005219">
    <property type="term" value="F:ryanodine-sensitive calcium-release channel activity"/>
    <property type="evidence" value="ECO:0007669"/>
    <property type="project" value="TreeGrafter"/>
</dbReference>
<name>A0A3P8UX00_CYNSE</name>
<keyword evidence="1" id="KW-0406">Ion transport</keyword>
<dbReference type="Pfam" id="PF02026">
    <property type="entry name" value="RyR"/>
    <property type="match status" value="1"/>
</dbReference>
<dbReference type="InterPro" id="IPR001870">
    <property type="entry name" value="B30.2/SPRY"/>
</dbReference>
<keyword evidence="1" id="KW-0106">Calcium</keyword>
<dbReference type="GO" id="GO:0030018">
    <property type="term" value="C:Z disc"/>
    <property type="evidence" value="ECO:0007669"/>
    <property type="project" value="TreeGrafter"/>
</dbReference>
<evidence type="ECO:0000313" key="5">
    <source>
        <dbReference type="Proteomes" id="UP000265120"/>
    </source>
</evidence>
<dbReference type="Gene3D" id="6.20.350.10">
    <property type="match status" value="1"/>
</dbReference>